<gene>
    <name evidence="2" type="ORF">IP91_04580</name>
</gene>
<evidence type="ECO:0000313" key="2">
    <source>
        <dbReference type="EMBL" id="TWI61500.1"/>
    </source>
</evidence>
<dbReference type="OrthoDB" id="8751137at2"/>
<reference evidence="2 3" key="1">
    <citation type="journal article" date="2015" name="Stand. Genomic Sci.">
        <title>Genomic Encyclopedia of Bacterial and Archaeal Type Strains, Phase III: the genomes of soil and plant-associated and newly described type strains.</title>
        <authorList>
            <person name="Whitman W.B."/>
            <person name="Woyke T."/>
            <person name="Klenk H.P."/>
            <person name="Zhou Y."/>
            <person name="Lilburn T.G."/>
            <person name="Beck B.J."/>
            <person name="De Vos P."/>
            <person name="Vandamme P."/>
            <person name="Eisen J.A."/>
            <person name="Garrity G."/>
            <person name="Hugenholtz P."/>
            <person name="Kyrpides N.C."/>
        </authorList>
    </citation>
    <scope>NUCLEOTIDE SEQUENCE [LARGE SCALE GENOMIC DNA]</scope>
    <source>
        <strain evidence="2 3">CGMCC 1.10822</strain>
    </source>
</reference>
<name>A0A562QZ74_9BURK</name>
<comment type="caution">
    <text evidence="2">The sequence shown here is derived from an EMBL/GenBank/DDBJ whole genome shotgun (WGS) entry which is preliminary data.</text>
</comment>
<organism evidence="2 3">
    <name type="scientific">Pseudoduganella lurida</name>
    <dbReference type="NCBI Taxonomy" id="1036180"/>
    <lineage>
        <taxon>Bacteria</taxon>
        <taxon>Pseudomonadati</taxon>
        <taxon>Pseudomonadota</taxon>
        <taxon>Betaproteobacteria</taxon>
        <taxon>Burkholderiales</taxon>
        <taxon>Oxalobacteraceae</taxon>
        <taxon>Telluria group</taxon>
        <taxon>Pseudoduganella</taxon>
    </lineage>
</organism>
<dbReference type="Gene3D" id="3.60.15.10">
    <property type="entry name" value="Ribonuclease Z/Hydroxyacylglutathione hydrolase-like"/>
    <property type="match status" value="1"/>
</dbReference>
<dbReference type="RefSeq" id="WP_145652355.1">
    <property type="nucleotide sequence ID" value="NZ_VLLB01000011.1"/>
</dbReference>
<dbReference type="PROSITE" id="PS51257">
    <property type="entry name" value="PROKAR_LIPOPROTEIN"/>
    <property type="match status" value="1"/>
</dbReference>
<dbReference type="Proteomes" id="UP000318431">
    <property type="component" value="Unassembled WGS sequence"/>
</dbReference>
<dbReference type="EMBL" id="VLLB01000011">
    <property type="protein sequence ID" value="TWI61500.1"/>
    <property type="molecule type" value="Genomic_DNA"/>
</dbReference>
<keyword evidence="3" id="KW-1185">Reference proteome</keyword>
<evidence type="ECO:0000313" key="3">
    <source>
        <dbReference type="Proteomes" id="UP000318431"/>
    </source>
</evidence>
<protein>
    <submittedName>
        <fullName evidence="2">Uncharacterized protein</fullName>
    </submittedName>
</protein>
<proteinExistence type="predicted"/>
<dbReference type="InterPro" id="IPR036866">
    <property type="entry name" value="RibonucZ/Hydroxyglut_hydro"/>
</dbReference>
<dbReference type="SUPFAM" id="SSF56281">
    <property type="entry name" value="Metallo-hydrolase/oxidoreductase"/>
    <property type="match status" value="1"/>
</dbReference>
<keyword evidence="1" id="KW-0732">Signal</keyword>
<dbReference type="AlphaFoldDB" id="A0A562QZ74"/>
<feature type="signal peptide" evidence="1">
    <location>
        <begin position="1"/>
        <end position="27"/>
    </location>
</feature>
<feature type="chain" id="PRO_5022027223" evidence="1">
    <location>
        <begin position="28"/>
        <end position="234"/>
    </location>
</feature>
<evidence type="ECO:0000256" key="1">
    <source>
        <dbReference type="SAM" id="SignalP"/>
    </source>
</evidence>
<accession>A0A562QZ74</accession>
<sequence length="234" mass="24693">MKKPTAALLPALLSVLLACMLAGSLRAADVPRLRITIPAGAAHQEAGGSIHFLGTATALVRVRGLAVLIDPGEDGGSGVLPQADVVLLSQPAALVAGLSPWSGTPVVTMAAMAQHLRAQGYRSVYPLETWEGITIRKGDTRLRLTSMPDARGMRPAAMAVMLDFGPSCRVFVHNGALTRDEIGLIPQRFPGARLALLRQDGTPLLLSMDGDREATARRPVARGEPYRFGSATCN</sequence>